<dbReference type="GeneID" id="14918623"/>
<dbReference type="EMBL" id="KB007970">
    <property type="protein sequence ID" value="ELR17882.1"/>
    <property type="molecule type" value="Genomic_DNA"/>
</dbReference>
<organism evidence="2 3">
    <name type="scientific">Acanthamoeba castellanii (strain ATCC 30010 / Neff)</name>
    <dbReference type="NCBI Taxonomy" id="1257118"/>
    <lineage>
        <taxon>Eukaryota</taxon>
        <taxon>Amoebozoa</taxon>
        <taxon>Discosea</taxon>
        <taxon>Longamoebia</taxon>
        <taxon>Centramoebida</taxon>
        <taxon>Acanthamoebidae</taxon>
        <taxon>Acanthamoeba</taxon>
    </lineage>
</organism>
<protein>
    <submittedName>
        <fullName evidence="2">Sel1 domain containing protein</fullName>
    </submittedName>
</protein>
<sequence length="182" mass="20127">MFAWLNKIGGEGGFLTLYAGSLIGGRGNEEEEKQKRWEKEAERFYFRGRRLIAGHRYSQQSNLARDTAKGKDLLARAAEMGHSLAAVDLSCCTKAAVEIYEALASEDNMLALRNLAICFISGRGVRRNAKKGFQMLQQAAAGGCDMAIYDMGVCYRNGDGVKQDLKEAVKFYKKAAERGNIL</sequence>
<dbReference type="InterPro" id="IPR011990">
    <property type="entry name" value="TPR-like_helical_dom_sf"/>
</dbReference>
<dbReference type="OMA" id="CDMAIYD"/>
<keyword evidence="3" id="KW-1185">Reference proteome</keyword>
<dbReference type="InterPro" id="IPR050767">
    <property type="entry name" value="Sel1_AlgK"/>
</dbReference>
<proteinExistence type="inferred from homology"/>
<comment type="similarity">
    <text evidence="1">Belongs to the sel-1 family.</text>
</comment>
<evidence type="ECO:0000256" key="1">
    <source>
        <dbReference type="ARBA" id="ARBA00038101"/>
    </source>
</evidence>
<dbReference type="Gene3D" id="1.25.40.10">
    <property type="entry name" value="Tetratricopeptide repeat domain"/>
    <property type="match status" value="1"/>
</dbReference>
<dbReference type="SUPFAM" id="SSF81901">
    <property type="entry name" value="HCP-like"/>
    <property type="match status" value="1"/>
</dbReference>
<dbReference type="OrthoDB" id="2384430at2759"/>
<dbReference type="Proteomes" id="UP000011083">
    <property type="component" value="Unassembled WGS sequence"/>
</dbReference>
<dbReference type="VEuPathDB" id="AmoebaDB:ACA1_309100"/>
<gene>
    <name evidence="2" type="ORF">ACA1_309100</name>
</gene>
<dbReference type="SMART" id="SM00671">
    <property type="entry name" value="SEL1"/>
    <property type="match status" value="3"/>
</dbReference>
<dbReference type="STRING" id="1257118.L8GY55"/>
<dbReference type="PANTHER" id="PTHR11102:SF160">
    <property type="entry name" value="ERAD-ASSOCIATED E3 UBIQUITIN-PROTEIN LIGASE COMPONENT HRD3"/>
    <property type="match status" value="1"/>
</dbReference>
<evidence type="ECO:0000313" key="2">
    <source>
        <dbReference type="EMBL" id="ELR17882.1"/>
    </source>
</evidence>
<dbReference type="RefSeq" id="XP_004339895.1">
    <property type="nucleotide sequence ID" value="XM_004339847.1"/>
</dbReference>
<dbReference type="InterPro" id="IPR006597">
    <property type="entry name" value="Sel1-like"/>
</dbReference>
<accession>L8GY55</accession>
<dbReference type="KEGG" id="acan:ACA1_309100"/>
<name>L8GY55_ACACF</name>
<reference evidence="2 3" key="1">
    <citation type="journal article" date="2013" name="Genome Biol.">
        <title>Genome of Acanthamoeba castellanii highlights extensive lateral gene transfer and early evolution of tyrosine kinase signaling.</title>
        <authorList>
            <person name="Clarke M."/>
            <person name="Lohan A.J."/>
            <person name="Liu B."/>
            <person name="Lagkouvardos I."/>
            <person name="Roy S."/>
            <person name="Zafar N."/>
            <person name="Bertelli C."/>
            <person name="Schilde C."/>
            <person name="Kianianmomeni A."/>
            <person name="Burglin T.R."/>
            <person name="Frech C."/>
            <person name="Turcotte B."/>
            <person name="Kopec K.O."/>
            <person name="Synnott J.M."/>
            <person name="Choo C."/>
            <person name="Paponov I."/>
            <person name="Finkler A."/>
            <person name="Soon Heng Tan C."/>
            <person name="Hutchins A.P."/>
            <person name="Weinmeier T."/>
            <person name="Rattei T."/>
            <person name="Chu J.S."/>
            <person name="Gimenez G."/>
            <person name="Irimia M."/>
            <person name="Rigden D.J."/>
            <person name="Fitzpatrick D.A."/>
            <person name="Lorenzo-Morales J."/>
            <person name="Bateman A."/>
            <person name="Chiu C.H."/>
            <person name="Tang P."/>
            <person name="Hegemann P."/>
            <person name="Fromm H."/>
            <person name="Raoult D."/>
            <person name="Greub G."/>
            <person name="Miranda-Saavedra D."/>
            <person name="Chen N."/>
            <person name="Nash P."/>
            <person name="Ginger M.L."/>
            <person name="Horn M."/>
            <person name="Schaap P."/>
            <person name="Caler L."/>
            <person name="Loftus B."/>
        </authorList>
    </citation>
    <scope>NUCLEOTIDE SEQUENCE [LARGE SCALE GENOMIC DNA]</scope>
    <source>
        <strain evidence="2 3">Neff</strain>
    </source>
</reference>
<dbReference type="Pfam" id="PF08238">
    <property type="entry name" value="Sel1"/>
    <property type="match status" value="3"/>
</dbReference>
<dbReference type="PANTHER" id="PTHR11102">
    <property type="entry name" value="SEL-1-LIKE PROTEIN"/>
    <property type="match status" value="1"/>
</dbReference>
<dbReference type="AlphaFoldDB" id="L8GY55"/>
<evidence type="ECO:0000313" key="3">
    <source>
        <dbReference type="Proteomes" id="UP000011083"/>
    </source>
</evidence>